<dbReference type="GeneID" id="28249176"/>
<dbReference type="RefSeq" id="WP_005628631.1">
    <property type="nucleotide sequence ID" value="NZ_CP015230.1"/>
</dbReference>
<feature type="domain" description="YARHG" evidence="2">
    <location>
        <begin position="1"/>
        <end position="77"/>
    </location>
</feature>
<dbReference type="Pfam" id="PF13308">
    <property type="entry name" value="YARHG"/>
    <property type="match status" value="1"/>
</dbReference>
<evidence type="ECO:0000256" key="1">
    <source>
        <dbReference type="SAM" id="SignalP"/>
    </source>
</evidence>
<reference evidence="3 4" key="1">
    <citation type="journal article" date="2016" name="ISME J.">
        <title>Global occurrence and heterogeneity of the Roseobacter-clade species Ruegeria mobilis.</title>
        <authorList>
            <person name="Sonnenschein E."/>
            <person name="Gram L."/>
        </authorList>
    </citation>
    <scope>NUCLEOTIDE SEQUENCE [LARGE SCALE GENOMIC DNA]</scope>
    <source>
        <strain evidence="3 4">F1926</strain>
    </source>
</reference>
<proteinExistence type="predicted"/>
<feature type="chain" id="PRO_5008518291" description="YARHG domain-containing protein" evidence="1">
    <location>
        <begin position="19"/>
        <end position="186"/>
    </location>
</feature>
<name>A0A1B1A0V0_9RHOB</name>
<gene>
    <name evidence="3" type="ORF">K529_005050</name>
</gene>
<dbReference type="AlphaFoldDB" id="A0A1B1A0V0"/>
<dbReference type="EMBL" id="CP015230">
    <property type="protein sequence ID" value="ANP40128.1"/>
    <property type="molecule type" value="Genomic_DNA"/>
</dbReference>
<evidence type="ECO:0000259" key="2">
    <source>
        <dbReference type="SMART" id="SM01324"/>
    </source>
</evidence>
<keyword evidence="1" id="KW-0732">Signal</keyword>
<dbReference type="OrthoDB" id="7666530at2"/>
<organism evidence="3 4">
    <name type="scientific">Tritonibacter mobilis F1926</name>
    <dbReference type="NCBI Taxonomy" id="1265309"/>
    <lineage>
        <taxon>Bacteria</taxon>
        <taxon>Pseudomonadati</taxon>
        <taxon>Pseudomonadota</taxon>
        <taxon>Alphaproteobacteria</taxon>
        <taxon>Rhodobacterales</taxon>
        <taxon>Paracoccaceae</taxon>
        <taxon>Tritonibacter</taxon>
    </lineage>
</organism>
<evidence type="ECO:0000313" key="4">
    <source>
        <dbReference type="Proteomes" id="UP000013243"/>
    </source>
</evidence>
<dbReference type="SMART" id="SM01324">
    <property type="entry name" value="YARHG"/>
    <property type="match status" value="1"/>
</dbReference>
<dbReference type="Proteomes" id="UP000013243">
    <property type="component" value="Chromosome"/>
</dbReference>
<dbReference type="Pfam" id="PF14627">
    <property type="entry name" value="DUF4453"/>
    <property type="match status" value="1"/>
</dbReference>
<dbReference type="InterPro" id="IPR025582">
    <property type="entry name" value="YARHG_dom"/>
</dbReference>
<dbReference type="InterPro" id="IPR027920">
    <property type="entry name" value="DUF4453"/>
</dbReference>
<protein>
    <recommendedName>
        <fullName evidence="2">YARHG domain-containing protein</fullName>
    </recommendedName>
</protein>
<sequence>MKLIVPLLALAAATPAVAGDYCADLWFTRNAIIDRAGYCFGSTLGQRLFDNGDCIAKSVSLSDADKAKVALIQQQEKDAACRVDTNRTALDLPDIATRRRLIDLPVSDGLESACIGWLGDPVPLRAGHSQNTNVIGQILPGDTISYGHLPEGGWTYVTISSGDWQIKSAGWYHFEAYQETCAQYAG</sequence>
<accession>A0A1B1A0V0</accession>
<evidence type="ECO:0000313" key="3">
    <source>
        <dbReference type="EMBL" id="ANP40128.1"/>
    </source>
</evidence>
<dbReference type="KEGG" id="rmb:K529_005050"/>
<feature type="signal peptide" evidence="1">
    <location>
        <begin position="1"/>
        <end position="18"/>
    </location>
</feature>
<dbReference type="STRING" id="1265309.K529_005050"/>